<dbReference type="RefSeq" id="WP_215872622.1">
    <property type="nucleotide sequence ID" value="NZ_JAAXYO010000090.1"/>
</dbReference>
<feature type="transmembrane region" description="Helical" evidence="1">
    <location>
        <begin position="46"/>
        <end position="70"/>
    </location>
</feature>
<proteinExistence type="predicted"/>
<feature type="transmembrane region" description="Helical" evidence="1">
    <location>
        <begin position="147"/>
        <end position="174"/>
    </location>
</feature>
<feature type="domain" description="DUF2062" evidence="2">
    <location>
        <begin position="23"/>
        <end position="181"/>
    </location>
</feature>
<dbReference type="Proteomes" id="UP001197378">
    <property type="component" value="Unassembled WGS sequence"/>
</dbReference>
<dbReference type="EMBL" id="JAAXYO010000090">
    <property type="protein sequence ID" value="MBU2787973.1"/>
    <property type="molecule type" value="Genomic_DNA"/>
</dbReference>
<organism evidence="3 4">
    <name type="scientific">Igneacidithiobacillus copahuensis</name>
    <dbReference type="NCBI Taxonomy" id="2724909"/>
    <lineage>
        <taxon>Bacteria</taxon>
        <taxon>Pseudomonadati</taxon>
        <taxon>Pseudomonadota</taxon>
        <taxon>Acidithiobacillia</taxon>
        <taxon>Acidithiobacillales</taxon>
        <taxon>Acidithiobacillaceae</taxon>
        <taxon>Igneacidithiobacillus</taxon>
    </lineage>
</organism>
<keyword evidence="1" id="KW-0472">Membrane</keyword>
<feature type="transmembrane region" description="Helical" evidence="1">
    <location>
        <begin position="82"/>
        <end position="104"/>
    </location>
</feature>
<keyword evidence="4" id="KW-1185">Reference proteome</keyword>
<dbReference type="InterPro" id="IPR018639">
    <property type="entry name" value="DUF2062"/>
</dbReference>
<name>A0AAE2YQ94_9PROT</name>
<evidence type="ECO:0000259" key="2">
    <source>
        <dbReference type="Pfam" id="PF09835"/>
    </source>
</evidence>
<gene>
    <name evidence="3" type="ORF">HFQ13_07115</name>
</gene>
<comment type="caution">
    <text evidence="3">The sequence shown here is derived from an EMBL/GenBank/DDBJ whole genome shotgun (WGS) entry which is preliminary data.</text>
</comment>
<keyword evidence="1" id="KW-0812">Transmembrane</keyword>
<evidence type="ECO:0000313" key="3">
    <source>
        <dbReference type="EMBL" id="MBU2787973.1"/>
    </source>
</evidence>
<keyword evidence="1" id="KW-1133">Transmembrane helix</keyword>
<protein>
    <submittedName>
        <fullName evidence="3">DUF2062 domain-containing protein</fullName>
    </submittedName>
</protein>
<dbReference type="AlphaFoldDB" id="A0AAE2YQ94"/>
<dbReference type="PANTHER" id="PTHR40547">
    <property type="entry name" value="SLL0298 PROTEIN"/>
    <property type="match status" value="1"/>
</dbReference>
<accession>A0AAE2YQ94</accession>
<sequence>MRLPAFLRLPSREEILRKRPLGRFTHYLTHSAYWQLKRSNLARAGALGTFIGTLPYFGHELTILILCLVLHRWRRIDVNVPLAMLLPFIVTGPLTIVEVFYASYQLGYWLLQQVHLAPAITIHYADIQRLVHGNMGLLSMGDRLWHAYWVTWIGSIPFGATLAAIVYVGILLGWRGWVNWRLFRRRQNRN</sequence>
<dbReference type="PANTHER" id="PTHR40547:SF1">
    <property type="entry name" value="SLL0298 PROTEIN"/>
    <property type="match status" value="1"/>
</dbReference>
<reference evidence="3" key="1">
    <citation type="journal article" date="2021" name="ISME J.">
        <title>Genomic evolution of the class Acidithiobacillia: deep-branching Proteobacteria living in extreme acidic conditions.</title>
        <authorList>
            <person name="Moya-Beltran A."/>
            <person name="Beard S."/>
            <person name="Rojas-Villalobos C."/>
            <person name="Issotta F."/>
            <person name="Gallardo Y."/>
            <person name="Ulloa R."/>
            <person name="Giaveno A."/>
            <person name="Degli Esposti M."/>
            <person name="Johnson D.B."/>
            <person name="Quatrini R."/>
        </authorList>
    </citation>
    <scope>NUCLEOTIDE SEQUENCE</scope>
    <source>
        <strain evidence="3">VAN18-1</strain>
    </source>
</reference>
<evidence type="ECO:0000313" key="4">
    <source>
        <dbReference type="Proteomes" id="UP001197378"/>
    </source>
</evidence>
<evidence type="ECO:0000256" key="1">
    <source>
        <dbReference type="SAM" id="Phobius"/>
    </source>
</evidence>
<dbReference type="Pfam" id="PF09835">
    <property type="entry name" value="DUF2062"/>
    <property type="match status" value="1"/>
</dbReference>